<name>A0ABS3VUV5_MICEH</name>
<dbReference type="PANTHER" id="PTHR32401:SF48">
    <property type="entry name" value="LEGUME LECTIN DOMAIN-CONTAINING PROTEIN"/>
    <property type="match status" value="1"/>
</dbReference>
<dbReference type="Pfam" id="PF00139">
    <property type="entry name" value="Lectin_legB"/>
    <property type="match status" value="1"/>
</dbReference>
<dbReference type="Proteomes" id="UP000823521">
    <property type="component" value="Unassembled WGS sequence"/>
</dbReference>
<evidence type="ECO:0000259" key="1">
    <source>
        <dbReference type="Pfam" id="PF00139"/>
    </source>
</evidence>
<accession>A0ABS3VUV5</accession>
<feature type="domain" description="Legume lectin" evidence="1">
    <location>
        <begin position="171"/>
        <end position="240"/>
    </location>
</feature>
<organism evidence="2 3">
    <name type="scientific">Micromonospora echinofusca</name>
    <dbReference type="NCBI Taxonomy" id="47858"/>
    <lineage>
        <taxon>Bacteria</taxon>
        <taxon>Bacillati</taxon>
        <taxon>Actinomycetota</taxon>
        <taxon>Actinomycetes</taxon>
        <taxon>Micromonosporales</taxon>
        <taxon>Micromonosporaceae</taxon>
        <taxon>Micromonospora</taxon>
    </lineage>
</organism>
<dbReference type="InterPro" id="IPR013320">
    <property type="entry name" value="ConA-like_dom_sf"/>
</dbReference>
<keyword evidence="3" id="KW-1185">Reference proteome</keyword>
<dbReference type="InterPro" id="IPR001220">
    <property type="entry name" value="Legume_lectin_dom"/>
</dbReference>
<evidence type="ECO:0000313" key="2">
    <source>
        <dbReference type="EMBL" id="MBO4208213.1"/>
    </source>
</evidence>
<reference evidence="2 3" key="1">
    <citation type="submission" date="2019-12" db="EMBL/GenBank/DDBJ databases">
        <title>Whole genome sequencing of endophytic Actinobacterium Micromonospora sp. MPMI6T.</title>
        <authorList>
            <person name="Evv R."/>
            <person name="Podile A.R."/>
        </authorList>
    </citation>
    <scope>NUCLEOTIDE SEQUENCE [LARGE SCALE GENOMIC DNA]</scope>
    <source>
        <strain evidence="2 3">MPMI6</strain>
    </source>
</reference>
<dbReference type="EMBL" id="WVUH01000178">
    <property type="protein sequence ID" value="MBO4208213.1"/>
    <property type="molecule type" value="Genomic_DNA"/>
</dbReference>
<sequence>MTAVAGWFIIVELPDWLDRDQTSAPPVAQGVASAQATVSPGVRRGYRIDYPTFADTGGLTLSGVANHSAPSVRIADGTQRSGAVWSAETLNPAESFSTAFRFSSTGGPGALSFVLQTEGVGGNLPLDQLRPRLNIDFLAPAGTAAGTVTVMTARVGSATRLGSARTDLGPNSGEITAWIDYSAKQRSVRVFLSSGTGKPSKPLLTVPLTLSGILGKKPCYAGFSASTEEVAGEHRLLAWFLS</sequence>
<dbReference type="PANTHER" id="PTHR32401">
    <property type="entry name" value="CONCANAVALIN A-LIKE LECTIN FAMILY PROTEIN"/>
    <property type="match status" value="1"/>
</dbReference>
<dbReference type="SUPFAM" id="SSF49899">
    <property type="entry name" value="Concanavalin A-like lectins/glucanases"/>
    <property type="match status" value="1"/>
</dbReference>
<dbReference type="RefSeq" id="WP_208815205.1">
    <property type="nucleotide sequence ID" value="NZ_WVUH01000178.1"/>
</dbReference>
<proteinExistence type="predicted"/>
<protein>
    <recommendedName>
        <fullName evidence="1">Legume lectin domain-containing protein</fullName>
    </recommendedName>
</protein>
<evidence type="ECO:0000313" key="3">
    <source>
        <dbReference type="Proteomes" id="UP000823521"/>
    </source>
</evidence>
<dbReference type="InterPro" id="IPR050258">
    <property type="entry name" value="Leguminous_Lectin"/>
</dbReference>
<dbReference type="Gene3D" id="2.60.120.200">
    <property type="match status" value="1"/>
</dbReference>
<gene>
    <name evidence="2" type="ORF">GSF22_19690</name>
</gene>
<comment type="caution">
    <text evidence="2">The sequence shown here is derived from an EMBL/GenBank/DDBJ whole genome shotgun (WGS) entry which is preliminary data.</text>
</comment>